<evidence type="ECO:0000313" key="3">
    <source>
        <dbReference type="EMBL" id="PWA70619.1"/>
    </source>
</evidence>
<feature type="compositionally biased region" description="Polar residues" evidence="1">
    <location>
        <begin position="146"/>
        <end position="155"/>
    </location>
</feature>
<organism evidence="3 4">
    <name type="scientific">Artemisia annua</name>
    <name type="common">Sweet wormwood</name>
    <dbReference type="NCBI Taxonomy" id="35608"/>
    <lineage>
        <taxon>Eukaryota</taxon>
        <taxon>Viridiplantae</taxon>
        <taxon>Streptophyta</taxon>
        <taxon>Embryophyta</taxon>
        <taxon>Tracheophyta</taxon>
        <taxon>Spermatophyta</taxon>
        <taxon>Magnoliopsida</taxon>
        <taxon>eudicotyledons</taxon>
        <taxon>Gunneridae</taxon>
        <taxon>Pentapetalae</taxon>
        <taxon>asterids</taxon>
        <taxon>campanulids</taxon>
        <taxon>Asterales</taxon>
        <taxon>Asteraceae</taxon>
        <taxon>Asteroideae</taxon>
        <taxon>Anthemideae</taxon>
        <taxon>Artemisiinae</taxon>
        <taxon>Artemisia</taxon>
    </lineage>
</organism>
<keyword evidence="4" id="KW-1185">Reference proteome</keyword>
<evidence type="ECO:0000313" key="4">
    <source>
        <dbReference type="Proteomes" id="UP000245207"/>
    </source>
</evidence>
<dbReference type="PANTHER" id="PTHR33116:SF84">
    <property type="entry name" value="RNA-DIRECTED DNA POLYMERASE"/>
    <property type="match status" value="1"/>
</dbReference>
<feature type="region of interest" description="Disordered" evidence="1">
    <location>
        <begin position="1022"/>
        <end position="1054"/>
    </location>
</feature>
<dbReference type="EMBL" id="PKPP01003209">
    <property type="protein sequence ID" value="PWA70619.1"/>
    <property type="molecule type" value="Genomic_DNA"/>
</dbReference>
<comment type="caution">
    <text evidence="3">The sequence shown here is derived from an EMBL/GenBank/DDBJ whole genome shotgun (WGS) entry which is preliminary data.</text>
</comment>
<evidence type="ECO:0000256" key="1">
    <source>
        <dbReference type="SAM" id="MobiDB-lite"/>
    </source>
</evidence>
<accession>A0A2U1NAU5</accession>
<feature type="transmembrane region" description="Helical" evidence="2">
    <location>
        <begin position="756"/>
        <end position="777"/>
    </location>
</feature>
<name>A0A2U1NAU5_ARTAN</name>
<gene>
    <name evidence="3" type="ORF">CTI12_AA284040</name>
</gene>
<keyword evidence="3" id="KW-0548">Nucleotidyltransferase</keyword>
<keyword evidence="3" id="KW-0695">RNA-directed DNA polymerase</keyword>
<sequence>MVSSIGVPIIMDRMTTSICEKPYGRASFARVLVEIDSNKALVDNVELWVAVKEKGTSNDEVNNGNGDEWWQIAGNRRNNRGAGNNFRQGSVGGYNVRRGFNNYRGDFNNRGNHNMGNAGKVDECVVINESGESSNKGKSKVNESGASTAGINMNGNDDLKKNMANNNPSNKSEKASNKGNKSGKGSRSGNEVGEKDCLGTKCVATSNRFDLLSGDNESAESDLLKEVKGLVVVACDTVVPIAENILKGWNADMVKFYTIKWQGRNKKKGSVKQQFESEMESLSSQIVKLNRNINNNAKLYADRMLMKSGLTTQDKSDISFTFSLKYCSIVISQVSWVCWFCSNTGLWSSNRVFDRGDADSDYGCFLWSIMHGLRTTGVNKINVWLCYWMANMIMVNCRLWSLFKFCTDEGLLRTVSCWIFIRFMVSANLTIFSMWFPSCWCSDPVSALYKLSLLIVTFETVLFFCTSCNFSKSIWDNLKPLCKLDDLSYIWAEIVLGLSIRIANNSIWSVVQRLVFGAAVYYIWQERNIRIFQHDYRTEETVFKIIVDTIRYKLMGLNIKNSREVLKVAEIWKLPQNGFVGGNSMGSNGVNDGFMWICNLCRAADDYDYWVCCANLDLSTSCIDQSLCSCNFSKSIWDNLKPLCKLDDLSGIWAEIVLGLSIRIANNSIWSVVQRLVFGAAVYYIWQERNIRIFQHVYRTEETVFKIIVNTVRYKLMGLNIKNSREVLKVAEIWKLPQNGFVGGNSMGSNGVNDGLLMIMIIGVYAGLLIYVLFHGYVFSVRVLVFGVVTGFLTVMMVFLSNLLCTTETQDWSMDGYALQEPIQVSALALCIGSDEYFGYGYIQVCGWLCRFRLLFIVISFAGSVFVVLYASSLLLNVPGILCAYLKWVKFGSCFIDFIDVDLFSVIDLNDMVKKLGYKGKGFLDTYLKSPFTSPHKVILEEIDEVETGALVKKTIKKPGLNSSLIRMPFKKPSLKETRLPMLLLEDGPSVNANVDGPTMNANIDGPSVPVDVDAPILNEGASVNETNDANNSKSFSGENETSSVSDGSQDSDYIQTDDEHEVNEVDVEMEEFYKNVDTVAEWVGVRNDNASETVDLETLLGQKKASGSNTSGSNDGGQGINKVGGLRIKVGGKKGSYIYEPITCPWTLHISNNNQGTWTV</sequence>
<keyword evidence="2" id="KW-1133">Transmembrane helix</keyword>
<proteinExistence type="predicted"/>
<keyword evidence="2" id="KW-0812">Transmembrane</keyword>
<feature type="compositionally biased region" description="Low complexity" evidence="1">
    <location>
        <begin position="177"/>
        <end position="190"/>
    </location>
</feature>
<keyword evidence="2" id="KW-0472">Membrane</keyword>
<dbReference type="PANTHER" id="PTHR33116">
    <property type="entry name" value="REVERSE TRANSCRIPTASE ZINC-BINDING DOMAIN-CONTAINING PROTEIN-RELATED-RELATED"/>
    <property type="match status" value="1"/>
</dbReference>
<feature type="transmembrane region" description="Helical" evidence="2">
    <location>
        <begin position="783"/>
        <end position="805"/>
    </location>
</feature>
<evidence type="ECO:0000256" key="2">
    <source>
        <dbReference type="SAM" id="Phobius"/>
    </source>
</evidence>
<feature type="transmembrane region" description="Helical" evidence="2">
    <location>
        <begin position="854"/>
        <end position="876"/>
    </location>
</feature>
<dbReference type="AlphaFoldDB" id="A0A2U1NAU5"/>
<reference evidence="3 4" key="1">
    <citation type="journal article" date="2018" name="Mol. Plant">
        <title>The genome of Artemisia annua provides insight into the evolution of Asteraceae family and artemisinin biosynthesis.</title>
        <authorList>
            <person name="Shen Q."/>
            <person name="Zhang L."/>
            <person name="Liao Z."/>
            <person name="Wang S."/>
            <person name="Yan T."/>
            <person name="Shi P."/>
            <person name="Liu M."/>
            <person name="Fu X."/>
            <person name="Pan Q."/>
            <person name="Wang Y."/>
            <person name="Lv Z."/>
            <person name="Lu X."/>
            <person name="Zhang F."/>
            <person name="Jiang W."/>
            <person name="Ma Y."/>
            <person name="Chen M."/>
            <person name="Hao X."/>
            <person name="Li L."/>
            <person name="Tang Y."/>
            <person name="Lv G."/>
            <person name="Zhou Y."/>
            <person name="Sun X."/>
            <person name="Brodelius P.E."/>
            <person name="Rose J.K.C."/>
            <person name="Tang K."/>
        </authorList>
    </citation>
    <scope>NUCLEOTIDE SEQUENCE [LARGE SCALE GENOMIC DNA]</scope>
    <source>
        <strain evidence="4">cv. Huhao1</strain>
        <tissue evidence="3">Leaf</tissue>
    </source>
</reference>
<protein>
    <submittedName>
        <fullName evidence="3">Reverse transcriptase zinc-binding domain-containing protein</fullName>
    </submittedName>
</protein>
<dbReference type="GO" id="GO:0003964">
    <property type="term" value="F:RNA-directed DNA polymerase activity"/>
    <property type="evidence" value="ECO:0007669"/>
    <property type="project" value="UniProtKB-KW"/>
</dbReference>
<keyword evidence="3" id="KW-0808">Transferase</keyword>
<feature type="region of interest" description="Disordered" evidence="1">
    <location>
        <begin position="130"/>
        <end position="193"/>
    </location>
</feature>
<dbReference type="Proteomes" id="UP000245207">
    <property type="component" value="Unassembled WGS sequence"/>
</dbReference>